<comment type="caution">
    <text evidence="1">The sequence shown here is derived from an EMBL/GenBank/DDBJ whole genome shotgun (WGS) entry which is preliminary data.</text>
</comment>
<sequence length="125" mass="13110">MARFIDFLSLVFTTAIFVGAIVGVVVVVRKLSAAVESTKASLRERGWNVSDSGISVKTTKRLNREDYIDATQRGFIKAMGASSFGSQNNSPNGSPNPNAGGKTPKVGGSSSRSGSISGDSIRRKA</sequence>
<organism evidence="1 2">
    <name type="scientific">Auriscalpium vulgare</name>
    <dbReference type="NCBI Taxonomy" id="40419"/>
    <lineage>
        <taxon>Eukaryota</taxon>
        <taxon>Fungi</taxon>
        <taxon>Dikarya</taxon>
        <taxon>Basidiomycota</taxon>
        <taxon>Agaricomycotina</taxon>
        <taxon>Agaricomycetes</taxon>
        <taxon>Russulales</taxon>
        <taxon>Auriscalpiaceae</taxon>
        <taxon>Auriscalpium</taxon>
    </lineage>
</organism>
<evidence type="ECO:0000313" key="2">
    <source>
        <dbReference type="Proteomes" id="UP000814033"/>
    </source>
</evidence>
<name>A0ACB8RMF2_9AGAM</name>
<proteinExistence type="predicted"/>
<reference evidence="1" key="1">
    <citation type="submission" date="2021-02" db="EMBL/GenBank/DDBJ databases">
        <authorList>
            <consortium name="DOE Joint Genome Institute"/>
            <person name="Ahrendt S."/>
            <person name="Looney B.P."/>
            <person name="Miyauchi S."/>
            <person name="Morin E."/>
            <person name="Drula E."/>
            <person name="Courty P.E."/>
            <person name="Chicoki N."/>
            <person name="Fauchery L."/>
            <person name="Kohler A."/>
            <person name="Kuo A."/>
            <person name="Labutti K."/>
            <person name="Pangilinan J."/>
            <person name="Lipzen A."/>
            <person name="Riley R."/>
            <person name="Andreopoulos W."/>
            <person name="He G."/>
            <person name="Johnson J."/>
            <person name="Barry K.W."/>
            <person name="Grigoriev I.V."/>
            <person name="Nagy L."/>
            <person name="Hibbett D."/>
            <person name="Henrissat B."/>
            <person name="Matheny P.B."/>
            <person name="Labbe J."/>
            <person name="Martin F."/>
        </authorList>
    </citation>
    <scope>NUCLEOTIDE SEQUENCE</scope>
    <source>
        <strain evidence="1">FP105234-sp</strain>
    </source>
</reference>
<protein>
    <submittedName>
        <fullName evidence="1">Uncharacterized protein</fullName>
    </submittedName>
</protein>
<evidence type="ECO:0000313" key="1">
    <source>
        <dbReference type="EMBL" id="KAI0045062.1"/>
    </source>
</evidence>
<accession>A0ACB8RMF2</accession>
<reference evidence="1" key="2">
    <citation type="journal article" date="2022" name="New Phytol.">
        <title>Evolutionary transition to the ectomycorrhizal habit in the genomes of a hyperdiverse lineage of mushroom-forming fungi.</title>
        <authorList>
            <person name="Looney B."/>
            <person name="Miyauchi S."/>
            <person name="Morin E."/>
            <person name="Drula E."/>
            <person name="Courty P.E."/>
            <person name="Kohler A."/>
            <person name="Kuo A."/>
            <person name="LaButti K."/>
            <person name="Pangilinan J."/>
            <person name="Lipzen A."/>
            <person name="Riley R."/>
            <person name="Andreopoulos W."/>
            <person name="He G."/>
            <person name="Johnson J."/>
            <person name="Nolan M."/>
            <person name="Tritt A."/>
            <person name="Barry K.W."/>
            <person name="Grigoriev I.V."/>
            <person name="Nagy L.G."/>
            <person name="Hibbett D."/>
            <person name="Henrissat B."/>
            <person name="Matheny P.B."/>
            <person name="Labbe J."/>
            <person name="Martin F.M."/>
        </authorList>
    </citation>
    <scope>NUCLEOTIDE SEQUENCE</scope>
    <source>
        <strain evidence="1">FP105234-sp</strain>
    </source>
</reference>
<dbReference type="EMBL" id="MU275963">
    <property type="protein sequence ID" value="KAI0045062.1"/>
    <property type="molecule type" value="Genomic_DNA"/>
</dbReference>
<keyword evidence="2" id="KW-1185">Reference proteome</keyword>
<dbReference type="Proteomes" id="UP000814033">
    <property type="component" value="Unassembled WGS sequence"/>
</dbReference>
<gene>
    <name evidence="1" type="ORF">FA95DRAFT_1608038</name>
</gene>